<organism evidence="1 2">
    <name type="scientific">Fraxinus pennsylvanica</name>
    <dbReference type="NCBI Taxonomy" id="56036"/>
    <lineage>
        <taxon>Eukaryota</taxon>
        <taxon>Viridiplantae</taxon>
        <taxon>Streptophyta</taxon>
        <taxon>Embryophyta</taxon>
        <taxon>Tracheophyta</taxon>
        <taxon>Spermatophyta</taxon>
        <taxon>Magnoliopsida</taxon>
        <taxon>eudicotyledons</taxon>
        <taxon>Gunneridae</taxon>
        <taxon>Pentapetalae</taxon>
        <taxon>asterids</taxon>
        <taxon>lamiids</taxon>
        <taxon>Lamiales</taxon>
        <taxon>Oleaceae</taxon>
        <taxon>Oleeae</taxon>
        <taxon>Fraxinus</taxon>
    </lineage>
</organism>
<dbReference type="Proteomes" id="UP000834106">
    <property type="component" value="Chromosome 3"/>
</dbReference>
<gene>
    <name evidence="1" type="ORF">FPE_LOCUS5709</name>
</gene>
<reference evidence="1" key="1">
    <citation type="submission" date="2023-05" db="EMBL/GenBank/DDBJ databases">
        <authorList>
            <person name="Huff M."/>
        </authorList>
    </citation>
    <scope>NUCLEOTIDE SEQUENCE</scope>
</reference>
<sequence>MAVDDRMPTKVWEFGRVWCWGISLKSSRGVVTKAQLRVGIDEAVPRDSKKHALNMFPEMGFREEVAFGIEVDEGVGQKWAGREYACFEEVGVDGLAFWKVFSVGVVEELSEEVAGFGS</sequence>
<proteinExistence type="predicted"/>
<dbReference type="AlphaFoldDB" id="A0AAD1YVU6"/>
<protein>
    <submittedName>
        <fullName evidence="1">Uncharacterized protein</fullName>
    </submittedName>
</protein>
<evidence type="ECO:0000313" key="1">
    <source>
        <dbReference type="EMBL" id="CAI9758279.1"/>
    </source>
</evidence>
<evidence type="ECO:0000313" key="2">
    <source>
        <dbReference type="Proteomes" id="UP000834106"/>
    </source>
</evidence>
<dbReference type="EMBL" id="OU503038">
    <property type="protein sequence ID" value="CAI9758279.1"/>
    <property type="molecule type" value="Genomic_DNA"/>
</dbReference>
<keyword evidence="2" id="KW-1185">Reference proteome</keyword>
<name>A0AAD1YVU6_9LAMI</name>
<accession>A0AAD1YVU6</accession>